<sequence length="422" mass="46890">MYLKSNKVVITFRNIADECTVSDMPTVEVRDGPVMLALPLAYNSRQVHFNDPSRDTPCPVRLWNPDTTMHLRLDVMGTDKQEADCDTDVIQVSEMSSGYYLERSCNRGKNPVYRQSASDSLIVTSTTDVYMRAATVDSDCDGNIVRITADNSQIKEQMIPRAGKYSNLDTCKYLISGENREDTVHLTLTWETTAHRNQSSHDTVCQGDYINIYDGDRETSAVLFSSCWSRDETDGAISTTVVSSQRHLLVVLDADAKIEGKSANMEFHSIPGGHHCTNITEVHVDVNGTSLTAPNYPGLFPMNQVCVYRIIAENREDSLVIDVQAANLDKHCNSYLAVFHGRYEIMSTGFPAGRICEEDKQTFRIHGSVATMVAVSGNVARPYAWRVSIYVEKSGHSTGNTVTFSLTVLILIHATQLFVCNA</sequence>
<keyword evidence="2" id="KW-1015">Disulfide bond</keyword>
<dbReference type="PANTHER" id="PTHR24251">
    <property type="entry name" value="OVOCHYMASE-RELATED"/>
    <property type="match status" value="1"/>
</dbReference>
<keyword evidence="1" id="KW-0677">Repeat</keyword>
<dbReference type="AlphaFoldDB" id="A0A8S3ZW24"/>
<evidence type="ECO:0000313" key="5">
    <source>
        <dbReference type="EMBL" id="CAG5131815.1"/>
    </source>
</evidence>
<accession>A0A8S3ZW24</accession>
<reference evidence="5" key="1">
    <citation type="submission" date="2021-04" db="EMBL/GenBank/DDBJ databases">
        <authorList>
            <consortium name="Molecular Ecology Group"/>
        </authorList>
    </citation>
    <scope>NUCLEOTIDE SEQUENCE</scope>
</reference>
<dbReference type="Proteomes" id="UP000678393">
    <property type="component" value="Unassembled WGS sequence"/>
</dbReference>
<dbReference type="PROSITE" id="PS01180">
    <property type="entry name" value="CUB"/>
    <property type="match status" value="1"/>
</dbReference>
<gene>
    <name evidence="5" type="ORF">CUNI_LOCUS17373</name>
</gene>
<evidence type="ECO:0000259" key="4">
    <source>
        <dbReference type="PROSITE" id="PS01180"/>
    </source>
</evidence>
<feature type="domain" description="CUB" evidence="4">
    <location>
        <begin position="140"/>
        <end position="270"/>
    </location>
</feature>
<evidence type="ECO:0000256" key="3">
    <source>
        <dbReference type="PROSITE-ProRule" id="PRU00059"/>
    </source>
</evidence>
<dbReference type="SUPFAM" id="SSF49854">
    <property type="entry name" value="Spermadhesin, CUB domain"/>
    <property type="match status" value="2"/>
</dbReference>
<dbReference type="InterPro" id="IPR035914">
    <property type="entry name" value="Sperma_CUB_dom_sf"/>
</dbReference>
<comment type="caution">
    <text evidence="3">Lacks conserved residue(s) required for the propagation of feature annotation.</text>
</comment>
<dbReference type="SMART" id="SM00042">
    <property type="entry name" value="CUB"/>
    <property type="match status" value="2"/>
</dbReference>
<dbReference type="InterPro" id="IPR000859">
    <property type="entry name" value="CUB_dom"/>
</dbReference>
<keyword evidence="6" id="KW-1185">Reference proteome</keyword>
<organism evidence="5 6">
    <name type="scientific">Candidula unifasciata</name>
    <dbReference type="NCBI Taxonomy" id="100452"/>
    <lineage>
        <taxon>Eukaryota</taxon>
        <taxon>Metazoa</taxon>
        <taxon>Spiralia</taxon>
        <taxon>Lophotrochozoa</taxon>
        <taxon>Mollusca</taxon>
        <taxon>Gastropoda</taxon>
        <taxon>Heterobranchia</taxon>
        <taxon>Euthyneura</taxon>
        <taxon>Panpulmonata</taxon>
        <taxon>Eupulmonata</taxon>
        <taxon>Stylommatophora</taxon>
        <taxon>Helicina</taxon>
        <taxon>Helicoidea</taxon>
        <taxon>Geomitridae</taxon>
        <taxon>Candidula</taxon>
    </lineage>
</organism>
<dbReference type="OrthoDB" id="6150750at2759"/>
<protein>
    <recommendedName>
        <fullName evidence="4">CUB domain-containing protein</fullName>
    </recommendedName>
</protein>
<comment type="caution">
    <text evidence="5">The sequence shown here is derived from an EMBL/GenBank/DDBJ whole genome shotgun (WGS) entry which is preliminary data.</text>
</comment>
<evidence type="ECO:0000256" key="1">
    <source>
        <dbReference type="ARBA" id="ARBA00022737"/>
    </source>
</evidence>
<name>A0A8S3ZW24_9EUPU</name>
<proteinExistence type="predicted"/>
<evidence type="ECO:0000256" key="2">
    <source>
        <dbReference type="ARBA" id="ARBA00023157"/>
    </source>
</evidence>
<dbReference type="PANTHER" id="PTHR24251:SF37">
    <property type="entry name" value="CUB DOMAIN-CONTAINING PROTEIN"/>
    <property type="match status" value="1"/>
</dbReference>
<evidence type="ECO:0000313" key="6">
    <source>
        <dbReference type="Proteomes" id="UP000678393"/>
    </source>
</evidence>
<dbReference type="EMBL" id="CAJHNH020004890">
    <property type="protein sequence ID" value="CAG5131815.1"/>
    <property type="molecule type" value="Genomic_DNA"/>
</dbReference>
<dbReference type="Gene3D" id="2.60.120.290">
    <property type="entry name" value="Spermadhesin, CUB domain"/>
    <property type="match status" value="2"/>
</dbReference>
<dbReference type="Pfam" id="PF00431">
    <property type="entry name" value="CUB"/>
    <property type="match status" value="1"/>
</dbReference>